<dbReference type="EMBL" id="BAUL01000287">
    <property type="protein sequence ID" value="GAD99241.1"/>
    <property type="molecule type" value="Genomic_DNA"/>
</dbReference>
<feature type="compositionally biased region" description="Polar residues" evidence="11">
    <location>
        <begin position="554"/>
        <end position="565"/>
    </location>
</feature>
<dbReference type="GO" id="GO:0005634">
    <property type="term" value="C:nucleus"/>
    <property type="evidence" value="ECO:0007669"/>
    <property type="project" value="UniProtKB-SubCell"/>
</dbReference>
<keyword evidence="3" id="KW-0312">Gluconeogenesis</keyword>
<feature type="region of interest" description="Disordered" evidence="11">
    <location>
        <begin position="367"/>
        <end position="409"/>
    </location>
</feature>
<keyword evidence="15" id="KW-1185">Reference proteome</keyword>
<feature type="compositionally biased region" description="Polar residues" evidence="11">
    <location>
        <begin position="284"/>
        <end position="308"/>
    </location>
</feature>
<dbReference type="InterPro" id="IPR055129">
    <property type="entry name" value="YEATS_dom"/>
</dbReference>
<name>V5GB18_BYSSN</name>
<feature type="domain" description="YEATS" evidence="13">
    <location>
        <begin position="809"/>
        <end position="950"/>
    </location>
</feature>
<dbReference type="Gene3D" id="2.60.40.1970">
    <property type="entry name" value="YEATS domain"/>
    <property type="match status" value="1"/>
</dbReference>
<dbReference type="PANTHER" id="PTHR47659">
    <property type="entry name" value="ZN(II)2CYS6 TRANSCRIPTION FACTOR (EUROFUNG)-RELATED"/>
    <property type="match status" value="1"/>
</dbReference>
<dbReference type="HOGENOM" id="CLU_010748_1_0_1"/>
<evidence type="ECO:0000256" key="11">
    <source>
        <dbReference type="SAM" id="MobiDB-lite"/>
    </source>
</evidence>
<dbReference type="SMART" id="SM00066">
    <property type="entry name" value="GAL4"/>
    <property type="match status" value="1"/>
</dbReference>
<evidence type="ECO:0000256" key="3">
    <source>
        <dbReference type="ARBA" id="ARBA00022432"/>
    </source>
</evidence>
<keyword evidence="7" id="KW-0238">DNA-binding</keyword>
<evidence type="ECO:0000256" key="4">
    <source>
        <dbReference type="ARBA" id="ARBA00022723"/>
    </source>
</evidence>
<dbReference type="GO" id="GO:0009267">
    <property type="term" value="P:cellular response to starvation"/>
    <property type="evidence" value="ECO:0007669"/>
    <property type="project" value="TreeGrafter"/>
</dbReference>
<evidence type="ECO:0000259" key="13">
    <source>
        <dbReference type="PROSITE" id="PS51037"/>
    </source>
</evidence>
<reference evidence="15" key="1">
    <citation type="journal article" date="2014" name="Genome Announc.">
        <title>Draft genome sequence of the formaldehyde-resistant fungus Byssochlamys spectabilis No. 5 (anamorph Paecilomyces variotii No. 5) (NBRC109023).</title>
        <authorList>
            <person name="Oka T."/>
            <person name="Ekino K."/>
            <person name="Fukuda K."/>
            <person name="Nomura Y."/>
        </authorList>
    </citation>
    <scope>NUCLEOTIDE SEQUENCE [LARGE SCALE GENOMIC DNA]</scope>
    <source>
        <strain evidence="15">No. 5 / NBRC 109023</strain>
    </source>
</reference>
<evidence type="ECO:0000256" key="10">
    <source>
        <dbReference type="PROSITE-ProRule" id="PRU00376"/>
    </source>
</evidence>
<keyword evidence="9 10" id="KW-0539">Nucleus</keyword>
<evidence type="ECO:0000256" key="8">
    <source>
        <dbReference type="ARBA" id="ARBA00023163"/>
    </source>
</evidence>
<evidence type="ECO:0000256" key="1">
    <source>
        <dbReference type="ARBA" id="ARBA00004123"/>
    </source>
</evidence>
<keyword evidence="4" id="KW-0479">Metal-binding</keyword>
<keyword evidence="6" id="KW-0805">Transcription regulation</keyword>
<dbReference type="CDD" id="cd00067">
    <property type="entry name" value="GAL4"/>
    <property type="match status" value="1"/>
</dbReference>
<feature type="compositionally biased region" description="Polar residues" evidence="11">
    <location>
        <begin position="40"/>
        <end position="59"/>
    </location>
</feature>
<feature type="region of interest" description="Disordered" evidence="11">
    <location>
        <begin position="191"/>
        <end position="242"/>
    </location>
</feature>
<evidence type="ECO:0000256" key="6">
    <source>
        <dbReference type="ARBA" id="ARBA00023015"/>
    </source>
</evidence>
<dbReference type="InterPro" id="IPR038704">
    <property type="entry name" value="YEAST_sf"/>
</dbReference>
<feature type="region of interest" description="Disordered" evidence="11">
    <location>
        <begin position="554"/>
        <end position="580"/>
    </location>
</feature>
<dbReference type="SUPFAM" id="SSF57701">
    <property type="entry name" value="Zn2/Cys6 DNA-binding domain"/>
    <property type="match status" value="1"/>
</dbReference>
<sequence>MPAGARDASPSPSADQSGGDQESGDMTERTGASRSKDQSTVDGEENTQSGQKSASNNAKDPSRPRRKKARRACFACQRAHLTCGDERPCQRCIKRGLQDACHDGVRKKAKYLHDAPDGALMPGVGSNFYNASNTVHNNLPLSRNGANAVKTPSNSNFYNAQQSNSYNIYQQNKPQDQIGSLLQENALNQSTFSTQSPVSPTFNLGTNTTIQNANISPSMPHQSPSSAATGPPQTQNPFAGALFDPSDPALFNFDLSSMNFGNRYGALEFGMLGHMATGAGETPPSDTATQRGSIGRSGSQQFTNTPLPGSSGFGESPGNQPSFMFGDTILNDWPNGQGQAGVGGLYGQNNMVPNHLKGDAPHAFAIESGPASFTSPGSMSSPQVPHHLEDPTTSPFNQPNKLSVSNGQRPLISTPALKHQNLHVGAKRRFRNPSSIYESVKEPYSYTLGFHNLIAFIQRRFSPPNTLRIAKALASIRPSFIATTKTLNEDDLIFMEKCFQRTLFEYEDFINACGTPTIVCRRTGEIAAVGKEFSILTGWKKDVLLGKEPNLNVNTGGSSGGQNAASRGFAPRVPPQENSGNGRLQPVFLAELLDDESVIEFYEDFAKLAFGDSRGSVMTTCKLLKYKTKEDMEPGSSEDNQKWNGHLSKGGIAGEAGMNQLGLKDGKVECSYCWTVKRDVFDIPMLIVMNFLPSVAWEQFAVAGGGCRAAGGPPPLQALLPLRASPVQKAINASPAPSVLNPPPAFHLSLISHISEPIALASHPFLVRHIQRSRLVLPALSDPVERSLTGGDQGTAHTFEVASGELEAEMPDVKRTVRLVTEQNVIDKDSGVEGFPLRSWSIEIYLQNEHGEQIPANLFDKVTYTLHPSFGDRAIQTFKNPPFRISEEGWGEFDMQISLHADKDHVITHDLNFQSNRYESKHVLGRGIDSSLAQTFKNPKPALLAALRESGPVPGDENGLKAKRASAADEGSKKKKRVDKNVDMDKLAEGLQKLGEDDLLQVVQMVHDNKSADSYTKNDVEQGEFHVDLYTLPDPLIKMLWDFAQEKGTI</sequence>
<comment type="caution">
    <text evidence="14">The sequence shown here is derived from an EMBL/GenBank/DDBJ whole genome shotgun (WGS) entry which is preliminary data.</text>
</comment>
<keyword evidence="5" id="KW-0862">Zinc</keyword>
<dbReference type="InParanoid" id="V5GB18"/>
<dbReference type="InterPro" id="IPR001138">
    <property type="entry name" value="Zn2Cys6_DnaBD"/>
</dbReference>
<dbReference type="InterPro" id="IPR056751">
    <property type="entry name" value="PAS_13"/>
</dbReference>
<dbReference type="Pfam" id="PF24990">
    <property type="entry name" value="PAS_13"/>
    <property type="match status" value="1"/>
</dbReference>
<evidence type="ECO:0000313" key="15">
    <source>
        <dbReference type="Proteomes" id="UP000018001"/>
    </source>
</evidence>
<feature type="compositionally biased region" description="Polar residues" evidence="11">
    <location>
        <begin position="10"/>
        <end position="20"/>
    </location>
</feature>
<feature type="region of interest" description="Disordered" evidence="11">
    <location>
        <begin position="1"/>
        <end position="66"/>
    </location>
</feature>
<dbReference type="InterPro" id="IPR050335">
    <property type="entry name" value="ERT1_acuK_gluconeogen_tf"/>
</dbReference>
<dbReference type="GO" id="GO:0000977">
    <property type="term" value="F:RNA polymerase II transcription regulatory region sequence-specific DNA binding"/>
    <property type="evidence" value="ECO:0007669"/>
    <property type="project" value="TreeGrafter"/>
</dbReference>
<dbReference type="OrthoDB" id="2538135at2759"/>
<dbReference type="PANTHER" id="PTHR47659:SF1">
    <property type="entry name" value="TRANSCRIPTION ACTIVATOR OF GLUCONEOGENESIS ERT1"/>
    <property type="match status" value="1"/>
</dbReference>
<dbReference type="AlphaFoldDB" id="V5GB18"/>
<dbReference type="InterPro" id="IPR036864">
    <property type="entry name" value="Zn2-C6_fun-type_DNA-bd_sf"/>
</dbReference>
<gene>
    <name evidence="14" type="ORF">PVAR5_7951</name>
</gene>
<evidence type="ECO:0000256" key="7">
    <source>
        <dbReference type="ARBA" id="ARBA00023125"/>
    </source>
</evidence>
<evidence type="ECO:0000256" key="9">
    <source>
        <dbReference type="ARBA" id="ARBA00023242"/>
    </source>
</evidence>
<evidence type="ECO:0000256" key="2">
    <source>
        <dbReference type="ARBA" id="ARBA00010855"/>
    </source>
</evidence>
<feature type="domain" description="Zn(2)-C6 fungal-type" evidence="12">
    <location>
        <begin position="72"/>
        <end position="101"/>
    </location>
</feature>
<protein>
    <submittedName>
        <fullName evidence="14">Transcription factor</fullName>
    </submittedName>
</protein>
<organism evidence="14 15">
    <name type="scientific">Byssochlamys spectabilis (strain No. 5 / NBRC 109023)</name>
    <name type="common">Paecilomyces variotii</name>
    <dbReference type="NCBI Taxonomy" id="1356009"/>
    <lineage>
        <taxon>Eukaryota</taxon>
        <taxon>Fungi</taxon>
        <taxon>Dikarya</taxon>
        <taxon>Ascomycota</taxon>
        <taxon>Pezizomycotina</taxon>
        <taxon>Eurotiomycetes</taxon>
        <taxon>Eurotiomycetidae</taxon>
        <taxon>Eurotiales</taxon>
        <taxon>Thermoascaceae</taxon>
        <taxon>Paecilomyces</taxon>
    </lineage>
</organism>
<dbReference type="Proteomes" id="UP000018001">
    <property type="component" value="Unassembled WGS sequence"/>
</dbReference>
<proteinExistence type="inferred from homology"/>
<dbReference type="Pfam" id="PF03366">
    <property type="entry name" value="YEATS"/>
    <property type="match status" value="1"/>
</dbReference>
<dbReference type="CDD" id="cd16905">
    <property type="entry name" value="YEATS_Taf14_like"/>
    <property type="match status" value="1"/>
</dbReference>
<feature type="compositionally biased region" description="Polar residues" evidence="11">
    <location>
        <begin position="371"/>
        <end position="383"/>
    </location>
</feature>
<dbReference type="PROSITE" id="PS50048">
    <property type="entry name" value="ZN2_CY6_FUNGAL_2"/>
    <property type="match status" value="1"/>
</dbReference>
<dbReference type="Gene3D" id="4.10.240.10">
    <property type="entry name" value="Zn(2)-C6 fungal-type DNA-binding domain"/>
    <property type="match status" value="1"/>
</dbReference>
<evidence type="ECO:0000313" key="14">
    <source>
        <dbReference type="EMBL" id="GAD99241.1"/>
    </source>
</evidence>
<dbReference type="PROSITE" id="PS51037">
    <property type="entry name" value="YEATS"/>
    <property type="match status" value="1"/>
</dbReference>
<dbReference type="eggNOG" id="KOG3149">
    <property type="taxonomic scope" value="Eukaryota"/>
</dbReference>
<feature type="region of interest" description="Disordered" evidence="11">
    <location>
        <begin position="277"/>
        <end position="336"/>
    </location>
</feature>
<comment type="similarity">
    <text evidence="2">Belongs to the ERT1/acuK family.</text>
</comment>
<dbReference type="FunCoup" id="V5GB18">
    <property type="interactions" value="214"/>
</dbReference>
<dbReference type="GO" id="GO:0008270">
    <property type="term" value="F:zinc ion binding"/>
    <property type="evidence" value="ECO:0007669"/>
    <property type="project" value="InterPro"/>
</dbReference>
<keyword evidence="8" id="KW-0804">Transcription</keyword>
<dbReference type="GO" id="GO:0006094">
    <property type="term" value="P:gluconeogenesis"/>
    <property type="evidence" value="ECO:0007669"/>
    <property type="project" value="UniProtKB-KW"/>
</dbReference>
<feature type="compositionally biased region" description="Polar residues" evidence="11">
    <location>
        <begin position="391"/>
        <end position="408"/>
    </location>
</feature>
<accession>V5GB18</accession>
<dbReference type="GO" id="GO:0000981">
    <property type="term" value="F:DNA-binding transcription factor activity, RNA polymerase II-specific"/>
    <property type="evidence" value="ECO:0007669"/>
    <property type="project" value="InterPro"/>
</dbReference>
<evidence type="ECO:0000259" key="12">
    <source>
        <dbReference type="PROSITE" id="PS50048"/>
    </source>
</evidence>
<feature type="compositionally biased region" description="Polar residues" evidence="11">
    <location>
        <begin position="191"/>
        <end position="237"/>
    </location>
</feature>
<evidence type="ECO:0000256" key="5">
    <source>
        <dbReference type="ARBA" id="ARBA00022833"/>
    </source>
</evidence>
<feature type="region of interest" description="Disordered" evidence="11">
    <location>
        <begin position="949"/>
        <end position="977"/>
    </location>
</feature>
<comment type="subcellular location">
    <subcellularLocation>
        <location evidence="1 10">Nucleus</location>
    </subcellularLocation>
</comment>